<dbReference type="Gene3D" id="3.10.129.10">
    <property type="entry name" value="Hotdog Thioesterase"/>
    <property type="match status" value="1"/>
</dbReference>
<name>E7A3D4_SPORE</name>
<dbReference type="eggNOG" id="ENOG502S1FH">
    <property type="taxonomic scope" value="Eukaryota"/>
</dbReference>
<dbReference type="InterPro" id="IPR002539">
    <property type="entry name" value="MaoC-like_dom"/>
</dbReference>
<dbReference type="PANTHER" id="PTHR43841:SF1">
    <property type="entry name" value="3-HYDROXYACYL-THIOESTER DEHYDRATASE X"/>
    <property type="match status" value="1"/>
</dbReference>
<sequence length="385" mass="41879">MLTSNITRLLPTDTSRGLTQLGLGLVLSISAYQLSHFHFRSLCRYFFTSPPRGSTAWQLDFAPSDVSWADRTFLLVCGMVWKAVRALVVGSGLKVRKAQETVVLPRLDLTCPVEVEDGHVEMYARAVAQGGQEGVEMGGEVGAMERQFLLAAMTNQLMLLLVVHPKLPVSPLGGVNVRNRYEFHSLSSNSPTLTAHAYVGGKDDPARVVKRGIEFDIHIDILDAQQLILRQTITILTPCKTHLSTSTSAPPPTPTTKQYASIGSIHMTRSSPALWCRVCGDYNPIHVSSTLAKLFGFRGKIAHGNHVVGKMLHLYASQNGSGAVGAVGESGWWIEMQFKRPMVLPIALEAQVGRGAGVESQQWQCMAGGDGTEEKVYVLGCIGRL</sequence>
<reference evidence="2 3" key="1">
    <citation type="journal article" date="2010" name="Science">
        <title>Pathogenicity determinants in smut fungi revealed by genome comparison.</title>
        <authorList>
            <person name="Schirawski J."/>
            <person name="Mannhaupt G."/>
            <person name="Muench K."/>
            <person name="Brefort T."/>
            <person name="Schipper K."/>
            <person name="Doehlemann G."/>
            <person name="Di Stasio M."/>
            <person name="Roessel N."/>
            <person name="Mendoza-Mendoza A."/>
            <person name="Pester D."/>
            <person name="Mueller O."/>
            <person name="Winterberg B."/>
            <person name="Meyer E."/>
            <person name="Ghareeb H."/>
            <person name="Wollenberg T."/>
            <person name="Muensterkoetter M."/>
            <person name="Wong P."/>
            <person name="Walter M."/>
            <person name="Stukenbrock E."/>
            <person name="Gueldener U."/>
            <person name="Kahmann R."/>
        </authorList>
    </citation>
    <scope>NUCLEOTIDE SEQUENCE [LARGE SCALE GENOMIC DNA]</scope>
    <source>
        <strain evidence="3">SRZ2</strain>
    </source>
</reference>
<evidence type="ECO:0000313" key="3">
    <source>
        <dbReference type="Proteomes" id="UP000008867"/>
    </source>
</evidence>
<dbReference type="AlphaFoldDB" id="E7A3D4"/>
<dbReference type="VEuPathDB" id="FungiDB:sr14404"/>
<proteinExistence type="predicted"/>
<dbReference type="SUPFAM" id="SSF54637">
    <property type="entry name" value="Thioesterase/thiol ester dehydrase-isomerase"/>
    <property type="match status" value="1"/>
</dbReference>
<dbReference type="Proteomes" id="UP000008867">
    <property type="component" value="Chromosome 9"/>
</dbReference>
<dbReference type="OrthoDB" id="533830at2759"/>
<accession>E7A3D4</accession>
<dbReference type="InterPro" id="IPR029069">
    <property type="entry name" value="HotDog_dom_sf"/>
</dbReference>
<dbReference type="EMBL" id="FQ311474">
    <property type="protein sequence ID" value="CBQ73813.1"/>
    <property type="molecule type" value="Genomic_DNA"/>
</dbReference>
<evidence type="ECO:0000259" key="1">
    <source>
        <dbReference type="Pfam" id="PF01575"/>
    </source>
</evidence>
<dbReference type="Pfam" id="PF01575">
    <property type="entry name" value="MaoC_dehydratas"/>
    <property type="match status" value="1"/>
</dbReference>
<feature type="domain" description="MaoC-like" evidence="1">
    <location>
        <begin position="263"/>
        <end position="348"/>
    </location>
</feature>
<dbReference type="PANTHER" id="PTHR43841">
    <property type="entry name" value="3-HYDROXYACYL-THIOESTER DEHYDRATASE HTDX-RELATED"/>
    <property type="match status" value="1"/>
</dbReference>
<protein>
    <recommendedName>
        <fullName evidence="1">MaoC-like domain-containing protein</fullName>
    </recommendedName>
</protein>
<evidence type="ECO:0000313" key="2">
    <source>
        <dbReference type="EMBL" id="CBQ73813.1"/>
    </source>
</evidence>
<gene>
    <name evidence="2" type="ORF">sr14404</name>
</gene>
<dbReference type="CDD" id="cd03441">
    <property type="entry name" value="R_hydratase_like"/>
    <property type="match status" value="1"/>
</dbReference>
<organism evidence="2 3">
    <name type="scientific">Sporisorium reilianum (strain SRZ2)</name>
    <name type="common">Maize head smut fungus</name>
    <dbReference type="NCBI Taxonomy" id="999809"/>
    <lineage>
        <taxon>Eukaryota</taxon>
        <taxon>Fungi</taxon>
        <taxon>Dikarya</taxon>
        <taxon>Basidiomycota</taxon>
        <taxon>Ustilaginomycotina</taxon>
        <taxon>Ustilaginomycetes</taxon>
        <taxon>Ustilaginales</taxon>
        <taxon>Ustilaginaceae</taxon>
        <taxon>Sporisorium</taxon>
    </lineage>
</organism>
<keyword evidence="3" id="KW-1185">Reference proteome</keyword>
<dbReference type="HOGENOM" id="CLU_060990_0_0_1"/>